<evidence type="ECO:0000313" key="5">
    <source>
        <dbReference type="Proteomes" id="UP000294914"/>
    </source>
</evidence>
<feature type="region of interest" description="Disordered" evidence="3">
    <location>
        <begin position="353"/>
        <end position="372"/>
    </location>
</feature>
<dbReference type="AlphaFoldDB" id="A0A4R8IUC0"/>
<dbReference type="InterPro" id="IPR020990">
    <property type="entry name" value="CSOS2/2B"/>
</dbReference>
<keyword evidence="5" id="KW-1185">Reference proteome</keyword>
<feature type="compositionally biased region" description="Low complexity" evidence="3">
    <location>
        <begin position="85"/>
        <end position="100"/>
    </location>
</feature>
<dbReference type="EMBL" id="SOQX01000001">
    <property type="protein sequence ID" value="TDY04024.1"/>
    <property type="molecule type" value="Genomic_DNA"/>
</dbReference>
<dbReference type="Pfam" id="PF12288">
    <property type="entry name" value="CsoS2_M"/>
    <property type="match status" value="1"/>
</dbReference>
<dbReference type="OrthoDB" id="543713at2"/>
<feature type="compositionally biased region" description="Polar residues" evidence="3">
    <location>
        <begin position="354"/>
        <end position="363"/>
    </location>
</feature>
<evidence type="ECO:0000256" key="1">
    <source>
        <dbReference type="ARBA" id="ARBA00022737"/>
    </source>
</evidence>
<dbReference type="Proteomes" id="UP000294914">
    <property type="component" value="Unassembled WGS sequence"/>
</dbReference>
<feature type="region of interest" description="Disordered" evidence="3">
    <location>
        <begin position="228"/>
        <end position="318"/>
    </location>
</feature>
<keyword evidence="1" id="KW-0677">Repeat</keyword>
<evidence type="ECO:0000256" key="3">
    <source>
        <dbReference type="SAM" id="MobiDB-lite"/>
    </source>
</evidence>
<feature type="compositionally biased region" description="Polar residues" evidence="3">
    <location>
        <begin position="228"/>
        <end position="256"/>
    </location>
</feature>
<proteinExistence type="inferred from homology"/>
<feature type="compositionally biased region" description="Basic and acidic residues" evidence="3">
    <location>
        <begin position="124"/>
        <end position="138"/>
    </location>
</feature>
<feature type="region of interest" description="Disordered" evidence="3">
    <location>
        <begin position="565"/>
        <end position="633"/>
    </location>
</feature>
<reference evidence="4 5" key="1">
    <citation type="submission" date="2019-03" db="EMBL/GenBank/DDBJ databases">
        <title>Genomic Encyclopedia of Type Strains, Phase IV (KMG-IV): sequencing the most valuable type-strain genomes for metagenomic binning, comparative biology and taxonomic classification.</title>
        <authorList>
            <person name="Goeker M."/>
        </authorList>
    </citation>
    <scope>NUCLEOTIDE SEQUENCE [LARGE SCALE GENOMIC DNA]</scope>
    <source>
        <strain evidence="4 5">DSM 16326</strain>
    </source>
</reference>
<organism evidence="4 5">
    <name type="scientific">Thiohalophilus thiocyanatoxydans</name>
    <dbReference type="NCBI Taxonomy" id="381308"/>
    <lineage>
        <taxon>Bacteria</taxon>
        <taxon>Pseudomonadati</taxon>
        <taxon>Pseudomonadota</taxon>
        <taxon>Gammaproteobacteria</taxon>
        <taxon>Thiohalomonadales</taxon>
        <taxon>Thiohalophilaceae</taxon>
        <taxon>Thiohalophilus</taxon>
    </lineage>
</organism>
<name>A0A4R8IUC0_9GAMM</name>
<protein>
    <submittedName>
        <fullName evidence="4">Carboxysome shell peptide</fullName>
    </submittedName>
</protein>
<accession>A0A4R8IUC0</accession>
<comment type="caution">
    <text evidence="4">The sequence shown here is derived from an EMBL/GenBank/DDBJ whole genome shotgun (WGS) entry which is preliminary data.</text>
</comment>
<dbReference type="GO" id="GO:0043886">
    <property type="term" value="F:structural constituent of carboxysome shell"/>
    <property type="evidence" value="ECO:0007669"/>
    <property type="project" value="InterPro"/>
</dbReference>
<feature type="compositionally biased region" description="Low complexity" evidence="3">
    <location>
        <begin position="17"/>
        <end position="35"/>
    </location>
</feature>
<feature type="region of interest" description="Disordered" evidence="3">
    <location>
        <begin position="1"/>
        <end position="200"/>
    </location>
</feature>
<comment type="similarity">
    <text evidence="2">Belongs to the CsoS2 family.</text>
</comment>
<feature type="compositionally biased region" description="Polar residues" evidence="3">
    <location>
        <begin position="283"/>
        <end position="299"/>
    </location>
</feature>
<sequence length="633" mass="65760">MSTRGKAALQDTDRTRSASAQATTTQTAPAKPADAGVKAKGDCGCGSRGEARAESTPHSDTQTAQPAGKMRATVRTRPQNIQMNSARAASLARRQAMSQRGKAGLNGNGMSEAQTARAANPKLTGRELARKVRADRCKNGNTGKKKSEPVGRMRPNKTAGSETGAASDAPWKVGQSLTGHGQTLTGTIVGRSSQVTGNEPGTCKSVTGVQYIGADQTEAFCGTSASGVPSKITSSQTRQGQNVSGTNVGRSSNVTGDETGATRELTGSQYMQKGNGKSPMKVGTSQTLRGGSLTGTQIGRSERVTGDEPGTCKSVTGDDYVGQEQYQGFCGKAPKPKDQKVGMTQTFHGRAVSGTMTGRSSRMTGDEPGTCKSVTGTPYAGLEQYSQYCKPEETTLASARFRQERSTPGSVMTGIQPGLNGHLTGADKGACEPLSGTPYVGADQFAEACPSVPAEPGSPDFPQQLGETPWGQFSVQSPVHASQGDEHFDVTGNRYEQGKITGPFGMAGGKVTGTEEARFGKGGHAEPMTAPIPETAEQVQGRVKSRISGEGIDVGLKITGDDWDRGDRVTGTEGMTASKRNPTRQGGRATGAMQMKPEMKRNEDVPEPISPVTGGSGNTDKGSLITYSGGARG</sequence>
<evidence type="ECO:0000313" key="4">
    <source>
        <dbReference type="EMBL" id="TDY04024.1"/>
    </source>
</evidence>
<feature type="compositionally biased region" description="Polar residues" evidence="3">
    <location>
        <begin position="573"/>
        <end position="584"/>
    </location>
</feature>
<gene>
    <name evidence="4" type="ORF">EDC23_0395</name>
</gene>
<evidence type="ECO:0000256" key="2">
    <source>
        <dbReference type="ARBA" id="ARBA00024044"/>
    </source>
</evidence>
<feature type="compositionally biased region" description="Polar residues" evidence="3">
    <location>
        <begin position="175"/>
        <end position="200"/>
    </location>
</feature>